<feature type="region of interest" description="Disordered" evidence="1">
    <location>
        <begin position="1"/>
        <end position="24"/>
    </location>
</feature>
<keyword evidence="4" id="KW-1185">Reference proteome</keyword>
<evidence type="ECO:0000256" key="1">
    <source>
        <dbReference type="SAM" id="MobiDB-lite"/>
    </source>
</evidence>
<keyword evidence="2" id="KW-1133">Transmembrane helix</keyword>
<gene>
    <name evidence="3" type="ORF">FJU11_15960</name>
</gene>
<evidence type="ECO:0000313" key="3">
    <source>
        <dbReference type="EMBL" id="TPW26122.1"/>
    </source>
</evidence>
<comment type="caution">
    <text evidence="3">The sequence shown here is derived from an EMBL/GenBank/DDBJ whole genome shotgun (WGS) entry which is preliminary data.</text>
</comment>
<feature type="transmembrane region" description="Helical" evidence="2">
    <location>
        <begin position="73"/>
        <end position="94"/>
    </location>
</feature>
<dbReference type="Proteomes" id="UP000320314">
    <property type="component" value="Unassembled WGS sequence"/>
</dbReference>
<dbReference type="Pfam" id="PF06170">
    <property type="entry name" value="DUF983"/>
    <property type="match status" value="1"/>
</dbReference>
<organism evidence="3 4">
    <name type="scientific">Pararhizobium mangrovi</name>
    <dbReference type="NCBI Taxonomy" id="2590452"/>
    <lineage>
        <taxon>Bacteria</taxon>
        <taxon>Pseudomonadati</taxon>
        <taxon>Pseudomonadota</taxon>
        <taxon>Alphaproteobacteria</taxon>
        <taxon>Hyphomicrobiales</taxon>
        <taxon>Rhizobiaceae</taxon>
        <taxon>Rhizobium/Agrobacterium group</taxon>
        <taxon>Pararhizobium</taxon>
    </lineage>
</organism>
<dbReference type="NCBIfam" id="NF004633">
    <property type="entry name" value="PRK05978.1"/>
    <property type="match status" value="1"/>
</dbReference>
<sequence>MKRSSQLEIRHRGDAAPEAASPRHVGTAMSRGFRSRCPACGDAPLFRAFLKPFDACPACAEEMHHHRADDLPAYLVIAIVGHLMVGGWLGTAALTDLPGWVHIAIWAPLTAIAAVALLQPVKGAVIGLQWANRMHGFDHTHADPAEHPLKDF</sequence>
<keyword evidence="2" id="KW-0812">Transmembrane</keyword>
<dbReference type="InterPro" id="IPR009325">
    <property type="entry name" value="DUF983"/>
</dbReference>
<dbReference type="OrthoDB" id="9799456at2"/>
<dbReference type="RefSeq" id="WP_141168078.1">
    <property type="nucleotide sequence ID" value="NZ_VHLH01000036.1"/>
</dbReference>
<protein>
    <submittedName>
        <fullName evidence="3">DUF983 domain-containing protein</fullName>
    </submittedName>
</protein>
<name>A0A506TVL3_9HYPH</name>
<dbReference type="AlphaFoldDB" id="A0A506TVL3"/>
<reference evidence="3 4" key="1">
    <citation type="submission" date="2019-06" db="EMBL/GenBank/DDBJ databases">
        <authorList>
            <person name="Li M."/>
        </authorList>
    </citation>
    <scope>NUCLEOTIDE SEQUENCE [LARGE SCALE GENOMIC DNA]</scope>
    <source>
        <strain evidence="3 4">BGMRC6574</strain>
    </source>
</reference>
<evidence type="ECO:0000256" key="2">
    <source>
        <dbReference type="SAM" id="Phobius"/>
    </source>
</evidence>
<accession>A0A506TVL3</accession>
<feature type="transmembrane region" description="Helical" evidence="2">
    <location>
        <begin position="100"/>
        <end position="118"/>
    </location>
</feature>
<dbReference type="EMBL" id="VHLH01000036">
    <property type="protein sequence ID" value="TPW26122.1"/>
    <property type="molecule type" value="Genomic_DNA"/>
</dbReference>
<proteinExistence type="predicted"/>
<evidence type="ECO:0000313" key="4">
    <source>
        <dbReference type="Proteomes" id="UP000320314"/>
    </source>
</evidence>
<keyword evidence="2" id="KW-0472">Membrane</keyword>